<dbReference type="EMBL" id="JAIXNE010000001">
    <property type="protein sequence ID" value="MCA6073780.1"/>
    <property type="molecule type" value="Genomic_DNA"/>
</dbReference>
<comment type="caution">
    <text evidence="3">The sequence shown here is derived from an EMBL/GenBank/DDBJ whole genome shotgun (WGS) entry which is preliminary data.</text>
</comment>
<proteinExistence type="inferred from homology"/>
<evidence type="ECO:0000259" key="2">
    <source>
        <dbReference type="PROSITE" id="PS50164"/>
    </source>
</evidence>
<gene>
    <name evidence="3" type="ORF">LDX50_02820</name>
</gene>
<dbReference type="PROSITE" id="PS50164">
    <property type="entry name" value="GIY_YIG"/>
    <property type="match status" value="1"/>
</dbReference>
<protein>
    <submittedName>
        <fullName evidence="3">GIY-YIG nuclease family protein</fullName>
    </submittedName>
</protein>
<reference evidence="3" key="1">
    <citation type="submission" date="2021-09" db="EMBL/GenBank/DDBJ databases">
        <title>Fulvivirga sp. isolated from coastal sediment.</title>
        <authorList>
            <person name="Yu H."/>
        </authorList>
    </citation>
    <scope>NUCLEOTIDE SEQUENCE</scope>
    <source>
        <strain evidence="3">1062</strain>
    </source>
</reference>
<dbReference type="PANTHER" id="PTHR34477">
    <property type="entry name" value="UPF0213 PROTEIN YHBQ"/>
    <property type="match status" value="1"/>
</dbReference>
<dbReference type="InterPro" id="IPR000305">
    <property type="entry name" value="GIY-YIG_endonuc"/>
</dbReference>
<dbReference type="AlphaFoldDB" id="A0A9X1HML5"/>
<dbReference type="Gene3D" id="3.40.1440.10">
    <property type="entry name" value="GIY-YIG endonuclease"/>
    <property type="match status" value="1"/>
</dbReference>
<evidence type="ECO:0000256" key="1">
    <source>
        <dbReference type="ARBA" id="ARBA00007435"/>
    </source>
</evidence>
<organism evidence="3 4">
    <name type="scientific">Fulvivirga sedimenti</name>
    <dbReference type="NCBI Taxonomy" id="2879465"/>
    <lineage>
        <taxon>Bacteria</taxon>
        <taxon>Pseudomonadati</taxon>
        <taxon>Bacteroidota</taxon>
        <taxon>Cytophagia</taxon>
        <taxon>Cytophagales</taxon>
        <taxon>Fulvivirgaceae</taxon>
        <taxon>Fulvivirga</taxon>
    </lineage>
</organism>
<evidence type="ECO:0000313" key="3">
    <source>
        <dbReference type="EMBL" id="MCA6073780.1"/>
    </source>
</evidence>
<dbReference type="InterPro" id="IPR050190">
    <property type="entry name" value="UPF0213_domain"/>
</dbReference>
<dbReference type="PANTHER" id="PTHR34477:SF5">
    <property type="entry name" value="BSL5627 PROTEIN"/>
    <property type="match status" value="1"/>
</dbReference>
<accession>A0A9X1HML5</accession>
<dbReference type="SUPFAM" id="SSF82771">
    <property type="entry name" value="GIY-YIG endonuclease"/>
    <property type="match status" value="1"/>
</dbReference>
<feature type="domain" description="GIY-YIG" evidence="2">
    <location>
        <begin position="1"/>
        <end position="71"/>
    </location>
</feature>
<keyword evidence="4" id="KW-1185">Reference proteome</keyword>
<dbReference type="InterPro" id="IPR035901">
    <property type="entry name" value="GIY-YIG_endonuc_sf"/>
</dbReference>
<dbReference type="Pfam" id="PF01541">
    <property type="entry name" value="GIY-YIG"/>
    <property type="match status" value="1"/>
</dbReference>
<comment type="similarity">
    <text evidence="1">Belongs to the UPF0213 family.</text>
</comment>
<name>A0A9X1HML5_9BACT</name>
<sequence>MSNRKRTVLYTGVSSSLYSRVSQHKWGVGSAFTSRYKCYDLLYFETFGSINEAIYREKQLKHWKREWKWNLIAEKNPGLVDLYEEIRGYD</sequence>
<dbReference type="CDD" id="cd10448">
    <property type="entry name" value="GIY-YIG_unchar_3"/>
    <property type="match status" value="1"/>
</dbReference>
<dbReference type="Proteomes" id="UP001139409">
    <property type="component" value="Unassembled WGS sequence"/>
</dbReference>
<evidence type="ECO:0000313" key="4">
    <source>
        <dbReference type="Proteomes" id="UP001139409"/>
    </source>
</evidence>